<dbReference type="GO" id="GO:0015288">
    <property type="term" value="F:porin activity"/>
    <property type="evidence" value="ECO:0007669"/>
    <property type="project" value="TreeGrafter"/>
</dbReference>
<dbReference type="PANTHER" id="PTHR30026:SF20">
    <property type="entry name" value="OUTER MEMBRANE PROTEIN TOLC"/>
    <property type="match status" value="1"/>
</dbReference>
<evidence type="ECO:0000256" key="7">
    <source>
        <dbReference type="ARBA" id="ARBA00023237"/>
    </source>
</evidence>
<reference evidence="11" key="1">
    <citation type="submission" date="2015-08" db="EMBL/GenBank/DDBJ databases">
        <authorList>
            <person name="Varghese N."/>
        </authorList>
    </citation>
    <scope>NUCLEOTIDE SEQUENCE [LARGE SCALE GENOMIC DNA]</scope>
    <source>
        <strain evidence="11">DSM 17901</strain>
    </source>
</reference>
<feature type="signal peptide" evidence="9">
    <location>
        <begin position="1"/>
        <end position="21"/>
    </location>
</feature>
<evidence type="ECO:0000256" key="1">
    <source>
        <dbReference type="ARBA" id="ARBA00004442"/>
    </source>
</evidence>
<evidence type="ECO:0000256" key="9">
    <source>
        <dbReference type="SAM" id="SignalP"/>
    </source>
</evidence>
<evidence type="ECO:0000256" key="3">
    <source>
        <dbReference type="ARBA" id="ARBA00022448"/>
    </source>
</evidence>
<comment type="subcellular location">
    <subcellularLocation>
        <location evidence="1">Cell outer membrane</location>
    </subcellularLocation>
</comment>
<evidence type="ECO:0000256" key="4">
    <source>
        <dbReference type="ARBA" id="ARBA00022452"/>
    </source>
</evidence>
<dbReference type="GO" id="GO:0015562">
    <property type="term" value="F:efflux transmembrane transporter activity"/>
    <property type="evidence" value="ECO:0007669"/>
    <property type="project" value="InterPro"/>
</dbReference>
<keyword evidence="6" id="KW-0472">Membrane</keyword>
<proteinExistence type="inferred from homology"/>
<dbReference type="AlphaFoldDB" id="A0A0K6H3C0"/>
<dbReference type="NCBIfam" id="TIGR01844">
    <property type="entry name" value="type_I_sec_TolC"/>
    <property type="match status" value="1"/>
</dbReference>
<keyword evidence="11" id="KW-1185">Reference proteome</keyword>
<keyword evidence="7" id="KW-0998">Cell outer membrane</keyword>
<organism evidence="10 11">
    <name type="scientific">Gulbenkiania indica</name>
    <dbReference type="NCBI Taxonomy" id="375574"/>
    <lineage>
        <taxon>Bacteria</taxon>
        <taxon>Pseudomonadati</taxon>
        <taxon>Pseudomonadota</taxon>
        <taxon>Betaproteobacteria</taxon>
        <taxon>Neisseriales</taxon>
        <taxon>Chromobacteriaceae</taxon>
        <taxon>Gulbenkiania</taxon>
    </lineage>
</organism>
<dbReference type="InterPro" id="IPR003423">
    <property type="entry name" value="OMP_efflux"/>
</dbReference>
<keyword evidence="4" id="KW-1134">Transmembrane beta strand</keyword>
<evidence type="ECO:0000256" key="8">
    <source>
        <dbReference type="SAM" id="MobiDB-lite"/>
    </source>
</evidence>
<dbReference type="GO" id="GO:1990281">
    <property type="term" value="C:efflux pump complex"/>
    <property type="evidence" value="ECO:0007669"/>
    <property type="project" value="TreeGrafter"/>
</dbReference>
<dbReference type="Gene3D" id="1.20.1600.10">
    <property type="entry name" value="Outer membrane efflux proteins (OEP)"/>
    <property type="match status" value="1"/>
</dbReference>
<evidence type="ECO:0000256" key="6">
    <source>
        <dbReference type="ARBA" id="ARBA00023136"/>
    </source>
</evidence>
<comment type="similarity">
    <text evidence="2">Belongs to the outer membrane factor (OMF) (TC 1.B.17) family.</text>
</comment>
<evidence type="ECO:0000313" key="11">
    <source>
        <dbReference type="Proteomes" id="UP000243535"/>
    </source>
</evidence>
<keyword evidence="3" id="KW-0813">Transport</keyword>
<dbReference type="STRING" id="375574.GCA_001418035_02161"/>
<feature type="region of interest" description="Disordered" evidence="8">
    <location>
        <begin position="270"/>
        <end position="290"/>
    </location>
</feature>
<dbReference type="SUPFAM" id="SSF56954">
    <property type="entry name" value="Outer membrane efflux proteins (OEP)"/>
    <property type="match status" value="1"/>
</dbReference>
<evidence type="ECO:0000256" key="2">
    <source>
        <dbReference type="ARBA" id="ARBA00007613"/>
    </source>
</evidence>
<dbReference type="GO" id="GO:0009279">
    <property type="term" value="C:cell outer membrane"/>
    <property type="evidence" value="ECO:0007669"/>
    <property type="project" value="UniProtKB-SubCell"/>
</dbReference>
<dbReference type="RefSeq" id="WP_055434257.1">
    <property type="nucleotide sequence ID" value="NZ_CYHA01000005.1"/>
</dbReference>
<protein>
    <submittedName>
        <fullName evidence="10">Type I secretion outer membrane protein, TolC family</fullName>
    </submittedName>
</protein>
<accession>A0A0K6H3C0</accession>
<dbReference type="Proteomes" id="UP000243535">
    <property type="component" value="Unassembled WGS sequence"/>
</dbReference>
<evidence type="ECO:0000313" key="10">
    <source>
        <dbReference type="EMBL" id="CUA85326.1"/>
    </source>
</evidence>
<keyword evidence="5" id="KW-0812">Transmembrane</keyword>
<gene>
    <name evidence="10" type="ORF">Ga0061063_2376</name>
</gene>
<keyword evidence="9" id="KW-0732">Signal</keyword>
<dbReference type="EMBL" id="CYHA01000005">
    <property type="protein sequence ID" value="CUA85326.1"/>
    <property type="molecule type" value="Genomic_DNA"/>
</dbReference>
<sequence>MRFRNTILVLCLSGMAGTASAYDLLDAWRAAREHDAGFAAARAERDAGQEKAVQGRARLLPQIGLSGSITRNNPIEPDMASYTSRGYGVELSQPVFDVGKFADYRRGQAGAALADIQYLANEQQLIVDVSRAYFDVLLAQDSLAATRASKKAYENQLAQARAAFEVGTATITDTHEAQAGYDAAAAQEIVAQSNLEIARNALARLTGLDPAGIQPLAERIELVTAQGALEAWQARALDNSFDVRARAQELETARADLLAARGNRLPTLELNAGYRDNDSGMGPSPKTRASSVGLTVTMPLFAGGGISSQIREAASRELAARDRLEASRRQVREDVRRAYLGVTNGAAYVRAQEQLLVSARSKLESTRLGREVGVRTNLDLLRAEQDYYDTVRSLAEARYNYLTARLQLLQATGELTEAGLAEVNRSLRQAG</sequence>
<feature type="chain" id="PRO_5005504083" evidence="9">
    <location>
        <begin position="22"/>
        <end position="431"/>
    </location>
</feature>
<evidence type="ECO:0000256" key="5">
    <source>
        <dbReference type="ARBA" id="ARBA00022692"/>
    </source>
</evidence>
<dbReference type="PANTHER" id="PTHR30026">
    <property type="entry name" value="OUTER MEMBRANE PROTEIN TOLC"/>
    <property type="match status" value="1"/>
</dbReference>
<name>A0A0K6H3C0_9NEIS</name>
<dbReference type="Pfam" id="PF02321">
    <property type="entry name" value="OEP"/>
    <property type="match status" value="2"/>
</dbReference>
<dbReference type="OrthoDB" id="9813458at2"/>
<dbReference type="InterPro" id="IPR010130">
    <property type="entry name" value="T1SS_OMP_TolC"/>
</dbReference>
<dbReference type="InterPro" id="IPR051906">
    <property type="entry name" value="TolC-like"/>
</dbReference>